<dbReference type="Gene3D" id="3.40.50.1820">
    <property type="entry name" value="alpha/beta hydrolase"/>
    <property type="match status" value="1"/>
</dbReference>
<accession>A0A0E9X4S4</accession>
<reference evidence="4" key="1">
    <citation type="submission" date="2014-11" db="EMBL/GenBank/DDBJ databases">
        <authorList>
            <person name="Amaro Gonzalez C."/>
        </authorList>
    </citation>
    <scope>NUCLEOTIDE SEQUENCE</scope>
</reference>
<dbReference type="PANTHER" id="PTHR48081:SF33">
    <property type="entry name" value="KYNURENINE FORMAMIDASE"/>
    <property type="match status" value="1"/>
</dbReference>
<keyword evidence="2" id="KW-1133">Transmembrane helix</keyword>
<sequence length="368" mass="41004">MSLKEHVSLPVATGVLLFGIPYSISLLVQWMYGWPNKTKLREVYRSYKAQADIPLTRAVLGMLKCVQYGKLYFQWRLWYKNADNHKHFKKGISFGRRSNKLDLYYCPNMDQSRAEPTPVVVFVYGGAWGSGDRGMYCLLASQMAKELNAMVVCPDYSTYPKGNVLDMVQDIADSLLWVKENGDMFNIDNVSLALIGHSAGAHLCALTTLFLVNGAKELGIEATKQREITALIKGVAGLSGVYNILDHYRHEKTRGVEYVSPMHKAMGGIENFDYYSPTSTLKTLTDDQLKTVPPFCLIHGTGDGTVPVVSSLKFSDALADLSVKVSLYLLPQVGHTEMVTDLMAPDSNCYHTVYGCIKQVFNKYTGNC</sequence>
<evidence type="ECO:0000313" key="4">
    <source>
        <dbReference type="EMBL" id="JAH97599.1"/>
    </source>
</evidence>
<evidence type="ECO:0000256" key="1">
    <source>
        <dbReference type="ARBA" id="ARBA00022801"/>
    </source>
</evidence>
<dbReference type="InterPro" id="IPR029058">
    <property type="entry name" value="AB_hydrolase_fold"/>
</dbReference>
<evidence type="ECO:0000259" key="3">
    <source>
        <dbReference type="Pfam" id="PF20434"/>
    </source>
</evidence>
<dbReference type="EMBL" id="GBXM01010978">
    <property type="protein sequence ID" value="JAH97599.1"/>
    <property type="molecule type" value="Transcribed_RNA"/>
</dbReference>
<protein>
    <recommendedName>
        <fullName evidence="3">BD-FAE-like domain-containing protein</fullName>
    </recommendedName>
</protein>
<dbReference type="Pfam" id="PF20434">
    <property type="entry name" value="BD-FAE"/>
    <property type="match status" value="1"/>
</dbReference>
<reference evidence="4" key="2">
    <citation type="journal article" date="2015" name="Fish Shellfish Immunol.">
        <title>Early steps in the European eel (Anguilla anguilla)-Vibrio vulnificus interaction in the gills: Role of the RtxA13 toxin.</title>
        <authorList>
            <person name="Callol A."/>
            <person name="Pajuelo D."/>
            <person name="Ebbesson L."/>
            <person name="Teles M."/>
            <person name="MacKenzie S."/>
            <person name="Amaro C."/>
        </authorList>
    </citation>
    <scope>NUCLEOTIDE SEQUENCE</scope>
</reference>
<dbReference type="PANTHER" id="PTHR48081">
    <property type="entry name" value="AB HYDROLASE SUPERFAMILY PROTEIN C4A8.06C"/>
    <property type="match status" value="1"/>
</dbReference>
<proteinExistence type="predicted"/>
<dbReference type="GO" id="GO:0004061">
    <property type="term" value="F:arylformamidase activity"/>
    <property type="evidence" value="ECO:0007669"/>
    <property type="project" value="TreeGrafter"/>
</dbReference>
<organism evidence="4">
    <name type="scientific">Anguilla anguilla</name>
    <name type="common">European freshwater eel</name>
    <name type="synonym">Muraena anguilla</name>
    <dbReference type="NCBI Taxonomy" id="7936"/>
    <lineage>
        <taxon>Eukaryota</taxon>
        <taxon>Metazoa</taxon>
        <taxon>Chordata</taxon>
        <taxon>Craniata</taxon>
        <taxon>Vertebrata</taxon>
        <taxon>Euteleostomi</taxon>
        <taxon>Actinopterygii</taxon>
        <taxon>Neopterygii</taxon>
        <taxon>Teleostei</taxon>
        <taxon>Anguilliformes</taxon>
        <taxon>Anguillidae</taxon>
        <taxon>Anguilla</taxon>
    </lineage>
</organism>
<name>A0A0E9X4S4_ANGAN</name>
<keyword evidence="2" id="KW-0812">Transmembrane</keyword>
<evidence type="ECO:0000256" key="2">
    <source>
        <dbReference type="SAM" id="Phobius"/>
    </source>
</evidence>
<dbReference type="AlphaFoldDB" id="A0A0E9X4S4"/>
<feature type="domain" description="BD-FAE-like" evidence="3">
    <location>
        <begin position="110"/>
        <end position="318"/>
    </location>
</feature>
<keyword evidence="1" id="KW-0378">Hydrolase</keyword>
<dbReference type="InterPro" id="IPR049492">
    <property type="entry name" value="BD-FAE-like_dom"/>
</dbReference>
<dbReference type="InterPro" id="IPR050300">
    <property type="entry name" value="GDXG_lipolytic_enzyme"/>
</dbReference>
<feature type="transmembrane region" description="Helical" evidence="2">
    <location>
        <begin position="12"/>
        <end position="32"/>
    </location>
</feature>
<dbReference type="SUPFAM" id="SSF53474">
    <property type="entry name" value="alpha/beta-Hydrolases"/>
    <property type="match status" value="1"/>
</dbReference>
<keyword evidence="2" id="KW-0472">Membrane</keyword>